<proteinExistence type="predicted"/>
<accession>A0ABR0ACV8</accession>
<gene>
    <name evidence="2" type="ORF">OUZ56_008404</name>
</gene>
<feature type="compositionally biased region" description="Polar residues" evidence="1">
    <location>
        <begin position="13"/>
        <end position="24"/>
    </location>
</feature>
<name>A0ABR0ACV8_9CRUS</name>
<comment type="caution">
    <text evidence="2">The sequence shown here is derived from an EMBL/GenBank/DDBJ whole genome shotgun (WGS) entry which is preliminary data.</text>
</comment>
<evidence type="ECO:0000256" key="1">
    <source>
        <dbReference type="SAM" id="MobiDB-lite"/>
    </source>
</evidence>
<keyword evidence="3" id="KW-1185">Reference proteome</keyword>
<protein>
    <submittedName>
        <fullName evidence="2">Uncharacterized protein</fullName>
    </submittedName>
</protein>
<feature type="region of interest" description="Disordered" evidence="1">
    <location>
        <begin position="1"/>
        <end position="47"/>
    </location>
</feature>
<sequence length="89" mass="9601">MMKEIQGPKRTSDSANTEGSTRSCGSKGKQQRRAPALSFPPTFSSSYTSTCCGYLELREALAVAASTGAPLDFFPNTVRPTSLSSYYFC</sequence>
<organism evidence="2 3">
    <name type="scientific">Daphnia magna</name>
    <dbReference type="NCBI Taxonomy" id="35525"/>
    <lineage>
        <taxon>Eukaryota</taxon>
        <taxon>Metazoa</taxon>
        <taxon>Ecdysozoa</taxon>
        <taxon>Arthropoda</taxon>
        <taxon>Crustacea</taxon>
        <taxon>Branchiopoda</taxon>
        <taxon>Diplostraca</taxon>
        <taxon>Cladocera</taxon>
        <taxon>Anomopoda</taxon>
        <taxon>Daphniidae</taxon>
        <taxon>Daphnia</taxon>
    </lineage>
</organism>
<evidence type="ECO:0000313" key="3">
    <source>
        <dbReference type="Proteomes" id="UP001234178"/>
    </source>
</evidence>
<dbReference type="EMBL" id="JAOYFB010000037">
    <property type="protein sequence ID" value="KAK4022962.1"/>
    <property type="molecule type" value="Genomic_DNA"/>
</dbReference>
<evidence type="ECO:0000313" key="2">
    <source>
        <dbReference type="EMBL" id="KAK4022962.1"/>
    </source>
</evidence>
<reference evidence="2 3" key="1">
    <citation type="journal article" date="2023" name="Nucleic Acids Res.">
        <title>The hologenome of Daphnia magna reveals possible DNA methylation and microbiome-mediated evolution of the host genome.</title>
        <authorList>
            <person name="Chaturvedi A."/>
            <person name="Li X."/>
            <person name="Dhandapani V."/>
            <person name="Marshall H."/>
            <person name="Kissane S."/>
            <person name="Cuenca-Cambronero M."/>
            <person name="Asole G."/>
            <person name="Calvet F."/>
            <person name="Ruiz-Romero M."/>
            <person name="Marangio P."/>
            <person name="Guigo R."/>
            <person name="Rago D."/>
            <person name="Mirbahai L."/>
            <person name="Eastwood N."/>
            <person name="Colbourne J.K."/>
            <person name="Zhou J."/>
            <person name="Mallon E."/>
            <person name="Orsini L."/>
        </authorList>
    </citation>
    <scope>NUCLEOTIDE SEQUENCE [LARGE SCALE GENOMIC DNA]</scope>
    <source>
        <strain evidence="2">LRV0_1</strain>
    </source>
</reference>
<dbReference type="Proteomes" id="UP001234178">
    <property type="component" value="Unassembled WGS sequence"/>
</dbReference>
<feature type="compositionally biased region" description="Basic and acidic residues" evidence="1">
    <location>
        <begin position="1"/>
        <end position="12"/>
    </location>
</feature>